<accession>A0A514CSF0</accession>
<dbReference type="KEGG" id="vg:56136194"/>
<dbReference type="RefSeq" id="YP_009903918.1">
    <property type="nucleotide sequence ID" value="NC_049849.1"/>
</dbReference>
<keyword evidence="2" id="KW-1185">Reference proteome</keyword>
<reference evidence="1 2" key="1">
    <citation type="submission" date="2019-06" db="EMBL/GenBank/DDBJ databases">
        <authorList>
            <person name="Kincaid V.D."/>
            <person name="Fuller A."/>
            <person name="Hodges K."/>
            <person name="Bansal M."/>
            <person name="Essig J."/>
            <person name="Johnson A."/>
        </authorList>
    </citation>
    <scope>NUCLEOTIDE SEQUENCE [LARGE SCALE GENOMIC DNA]</scope>
</reference>
<organism evidence="1 2">
    <name type="scientific">Achromobacter phage Motura</name>
    <dbReference type="NCBI Taxonomy" id="2591403"/>
    <lineage>
        <taxon>Viruses</taxon>
        <taxon>Duplodnaviria</taxon>
        <taxon>Heunggongvirae</taxon>
        <taxon>Uroviricota</taxon>
        <taxon>Caudoviricetes</taxon>
        <taxon>Moturavirus</taxon>
        <taxon>Moturavirus motura</taxon>
    </lineage>
</organism>
<dbReference type="GeneID" id="56136194"/>
<evidence type="ECO:0000313" key="2">
    <source>
        <dbReference type="Proteomes" id="UP000320799"/>
    </source>
</evidence>
<evidence type="ECO:0000313" key="1">
    <source>
        <dbReference type="EMBL" id="QDH83393.1"/>
    </source>
</evidence>
<proteinExistence type="predicted"/>
<sequence length="135" mass="15888">MTIYSGPAPILLDSWQRAVVGRIRARTAPDGYPTNRAVSIRQIVQFDNLLEYQQRRQINTFVRDLVRYQVLERRTNPGGHNAFYYSFTNKGLHWCDRVVTVKNRFTFMEVMDYMHDLLGVVNDARLRQAIDHMKP</sequence>
<dbReference type="EMBL" id="MN094788">
    <property type="protein sequence ID" value="QDH83393.1"/>
    <property type="molecule type" value="Genomic_DNA"/>
</dbReference>
<protein>
    <submittedName>
        <fullName evidence="1">Uncharacterized protein</fullName>
    </submittedName>
</protein>
<name>A0A514CSF0_9CAUD</name>
<dbReference type="Proteomes" id="UP000320799">
    <property type="component" value="Segment"/>
</dbReference>